<proteinExistence type="predicted"/>
<dbReference type="KEGG" id="vde:111245743"/>
<dbReference type="OrthoDB" id="10466959at2759"/>
<sequence length="658" mass="71804">MLPASGISAGAIAGTSNSTITLPGANSIENGQTVYIVESTSPPQAIVPPQNASKLLLSSVVSMAANSRIKAEPHRETDCPSCEACRSRLQKLDELEIKQAELEMMLQIYQKKLDLSKRLLDEYHTKEKTFLDNIGKIFNGDQIVRILTGHCQKRRGGSSWDDGTLKKAAKLYFLCSPQGYQEILHLKMPLPSSHTLQNVIQKGRPQPLSPKTSVFDPFASTSDLSSSIALVRRGIVQQNRQKETSLLCGSSNRPQQLQVTQQSAQQQPQVQEQQLLVQQQTQQQLQIQHQIQQQLQVQQETQQQLQVPQETQQQLQVQQQTQHNMQLHQQPEQPPAVITLSSSPSMQMPLTGTTSTSAVTAQIPLGSSGSIGTTVPAAIVYSACSQIPRLVPRNVFTTRIPKVNMPDEFANVVTETVTSNEICETSSVMEVTKTHDQETLEEGPSAKSNLICPEGDIELLSFEPEANNSDPPEKDMSVERAVGACVRALVDQVARPPQSSAVRPRAPYVSILRNPNDPNAPAKYNLVVPRHLLRPGQRIVLKAATCGPKSSAPTVQIIEPFRTVDARIPSPTSPGTIGVSRQFSITNPITTLGGQVININKRPVVSSAPTISVRPQISMLPNQGHIIQGQPQIIEIAGSNIGDIVQFSSTAKKTRSSD</sequence>
<dbReference type="PANTHER" id="PTHR46007:SF8">
    <property type="entry name" value="C2H2-TYPE DOMAIN-CONTAINING PROTEIN"/>
    <property type="match status" value="1"/>
</dbReference>
<dbReference type="InterPro" id="IPR051647">
    <property type="entry name" value="Mediator_comp_sub12"/>
</dbReference>
<dbReference type="GeneID" id="111245743"/>
<accession>A0A7M7JDA2</accession>
<dbReference type="AlphaFoldDB" id="A0A7M7JDA2"/>
<dbReference type="GO" id="GO:0016592">
    <property type="term" value="C:mediator complex"/>
    <property type="evidence" value="ECO:0007669"/>
    <property type="project" value="TreeGrafter"/>
</dbReference>
<dbReference type="EnsemblMetazoa" id="XM_022794496">
    <property type="protein sequence ID" value="XP_022650231"/>
    <property type="gene ID" value="LOC111245743"/>
</dbReference>
<keyword evidence="2" id="KW-1185">Reference proteome</keyword>
<dbReference type="GO" id="GO:0003713">
    <property type="term" value="F:transcription coactivator activity"/>
    <property type="evidence" value="ECO:0007669"/>
    <property type="project" value="TreeGrafter"/>
</dbReference>
<dbReference type="InParanoid" id="A0A7M7JDA2"/>
<reference evidence="1" key="1">
    <citation type="submission" date="2021-01" db="UniProtKB">
        <authorList>
            <consortium name="EnsemblMetazoa"/>
        </authorList>
    </citation>
    <scope>IDENTIFICATION</scope>
</reference>
<organism evidence="1 2">
    <name type="scientific">Varroa destructor</name>
    <name type="common">Honeybee mite</name>
    <dbReference type="NCBI Taxonomy" id="109461"/>
    <lineage>
        <taxon>Eukaryota</taxon>
        <taxon>Metazoa</taxon>
        <taxon>Ecdysozoa</taxon>
        <taxon>Arthropoda</taxon>
        <taxon>Chelicerata</taxon>
        <taxon>Arachnida</taxon>
        <taxon>Acari</taxon>
        <taxon>Parasitiformes</taxon>
        <taxon>Mesostigmata</taxon>
        <taxon>Gamasina</taxon>
        <taxon>Dermanyssoidea</taxon>
        <taxon>Varroidae</taxon>
        <taxon>Varroa</taxon>
    </lineage>
</organism>
<protein>
    <submittedName>
        <fullName evidence="1">Uncharacterized protein</fullName>
    </submittedName>
</protein>
<name>A0A7M7JDA2_VARDE</name>
<evidence type="ECO:0000313" key="1">
    <source>
        <dbReference type="EnsemblMetazoa" id="XP_022650231"/>
    </source>
</evidence>
<dbReference type="Proteomes" id="UP000594260">
    <property type="component" value="Unplaced"/>
</dbReference>
<dbReference type="PANTHER" id="PTHR46007">
    <property type="entry name" value="MEDIATOR OF RNA POLYMERASE II TRANSCRIPTION SUBUNIT 12"/>
    <property type="match status" value="1"/>
</dbReference>
<dbReference type="GO" id="GO:0045944">
    <property type="term" value="P:positive regulation of transcription by RNA polymerase II"/>
    <property type="evidence" value="ECO:0007669"/>
    <property type="project" value="TreeGrafter"/>
</dbReference>
<evidence type="ECO:0000313" key="2">
    <source>
        <dbReference type="Proteomes" id="UP000594260"/>
    </source>
</evidence>
<dbReference type="RefSeq" id="XP_022650231.1">
    <property type="nucleotide sequence ID" value="XM_022794496.1"/>
</dbReference>